<evidence type="ECO:0000259" key="1">
    <source>
        <dbReference type="Pfam" id="PF09992"/>
    </source>
</evidence>
<dbReference type="InterPro" id="IPR018711">
    <property type="entry name" value="NAGPA"/>
</dbReference>
<dbReference type="EMBL" id="CP017599">
    <property type="protein sequence ID" value="AOX03333.1"/>
    <property type="molecule type" value="Genomic_DNA"/>
</dbReference>
<proteinExistence type="predicted"/>
<dbReference type="OrthoDB" id="9809781at2"/>
<protein>
    <recommendedName>
        <fullName evidence="1">Phosphodiester glycosidase domain-containing protein</fullName>
    </recommendedName>
</protein>
<dbReference type="AlphaFoldDB" id="A0A1D8U0I6"/>
<name>A0A1D8U0I6_9CYAN</name>
<dbReference type="Pfam" id="PF09992">
    <property type="entry name" value="NAGPA"/>
    <property type="match status" value="1"/>
</dbReference>
<evidence type="ECO:0000313" key="2">
    <source>
        <dbReference type="EMBL" id="AOX03333.1"/>
    </source>
</evidence>
<feature type="domain" description="Phosphodiester glycosidase" evidence="1">
    <location>
        <begin position="504"/>
        <end position="681"/>
    </location>
</feature>
<dbReference type="Proteomes" id="UP000177870">
    <property type="component" value="Chromosome"/>
</dbReference>
<dbReference type="RefSeq" id="WP_070395714.1">
    <property type="nucleotide sequence ID" value="NZ_CP017599.1"/>
</dbReference>
<dbReference type="KEGG" id="mpro:BJP34_31315"/>
<accession>A0A1D8U0I6</accession>
<dbReference type="STRING" id="1458985.BJP34_31315"/>
<reference evidence="3" key="1">
    <citation type="submission" date="2016-10" db="EMBL/GenBank/DDBJ databases">
        <title>Comparative genomics uncovers the prolific and rare metabolic potential of the cyanobacterial genus Moorea.</title>
        <authorList>
            <person name="Leao T."/>
            <person name="Castelao G."/>
            <person name="Korobeynikov A."/>
            <person name="Monroe E.A."/>
            <person name="Podell S."/>
            <person name="Glukhov E."/>
            <person name="Allen E."/>
            <person name="Gerwick W.H."/>
            <person name="Gerwick L."/>
        </authorList>
    </citation>
    <scope>NUCLEOTIDE SEQUENCE [LARGE SCALE GENOMIC DNA]</scope>
    <source>
        <strain evidence="3">PAL-8-15-08-1</strain>
    </source>
</reference>
<sequence>MATRVTPKTRIDTTKVWTDISKLAITLLLVILFPVSVATANRRVGAIEPLILNSFKELLNKLPPAAEDTPVLVQGLSQTTQENILVLKGKKLLEELPPIADNTLEVEFFSVPPQVIRQGVQVYLNGQQIKLPWQQWLVGTSVRTGISDVGAMQTLGIEMLNSKDYTKQPIRWFSKPRSTSVVFPSQVSGAYRYLDITDFAKTAGWQLQVQGDKLYISSMPARVKTIRQGRQPWGNRIVLDLDRATFWQVNERPTEAVITVAASADPSLVKGFNALEAAKLQELEDVAPISVGAPMDKPVIRLESHQNQTRLRIDFPKGKRLRVFTLPNPFRLVIDLRPDAMVKKDILWAPGIQWRQQLISLKDTSFPVVWLEVDPKSNHLRLRPIGSNATTQVGTAPLIKAAQWWQASAAINAGFFNRNNQLPLGAIRRDSRWLSGPILNRGAIAWNDRGHVKLGRLSLSETLVTSNRKRLPVLFVNSGYVKAGIARYTRAFGPTYTPLIDHEIIVVVQNNLVTDLLPGGIAGQQAFRIPPNGYLVTLRANSTAVNDLSIGTQVRIEGSTFPADFNGYPHILGGGPLLLQDQKIVLDGKSEQFSDAFIQQSAPRSAIGSTANGTLIIAAFHHSHTRHGPTLRETAQLMQKLGAINALNLDGGSSTGLYLGGQLLDRSPYTAAPVNNGLGIFFTPVP</sequence>
<dbReference type="PANTHER" id="PTHR40446:SF2">
    <property type="entry name" value="N-ACETYLGLUCOSAMINE-1-PHOSPHODIESTER ALPHA-N-ACETYLGLUCOSAMINIDASE"/>
    <property type="match status" value="1"/>
</dbReference>
<evidence type="ECO:0000313" key="3">
    <source>
        <dbReference type="Proteomes" id="UP000177870"/>
    </source>
</evidence>
<dbReference type="PANTHER" id="PTHR40446">
    <property type="entry name" value="N-ACETYLGLUCOSAMINE-1-PHOSPHODIESTER ALPHA-N-ACETYLGLUCOSAMINIDASE"/>
    <property type="match status" value="1"/>
</dbReference>
<dbReference type="Gene3D" id="2.60.40.3500">
    <property type="match status" value="1"/>
</dbReference>
<organism evidence="2 3">
    <name type="scientific">Moorena producens PAL-8-15-08-1</name>
    <dbReference type="NCBI Taxonomy" id="1458985"/>
    <lineage>
        <taxon>Bacteria</taxon>
        <taxon>Bacillati</taxon>
        <taxon>Cyanobacteriota</taxon>
        <taxon>Cyanophyceae</taxon>
        <taxon>Coleofasciculales</taxon>
        <taxon>Coleofasciculaceae</taxon>
        <taxon>Moorena</taxon>
    </lineage>
</organism>
<gene>
    <name evidence="2" type="ORF">BJP34_31315</name>
</gene>